<feature type="region of interest" description="Disordered" evidence="1">
    <location>
        <begin position="690"/>
        <end position="712"/>
    </location>
</feature>
<dbReference type="InterPro" id="IPR022207">
    <property type="entry name" value="GSE-like"/>
</dbReference>
<dbReference type="InterPro" id="IPR042337">
    <property type="entry name" value="GSE1"/>
</dbReference>
<dbReference type="Pfam" id="PF12540">
    <property type="entry name" value="DUF3736"/>
    <property type="match status" value="1"/>
</dbReference>
<feature type="compositionally biased region" description="Basic and acidic residues" evidence="1">
    <location>
        <begin position="891"/>
        <end position="907"/>
    </location>
</feature>
<feature type="region of interest" description="Disordered" evidence="1">
    <location>
        <begin position="749"/>
        <end position="798"/>
    </location>
</feature>
<feature type="compositionally biased region" description="Basic and acidic residues" evidence="1">
    <location>
        <begin position="468"/>
        <end position="508"/>
    </location>
</feature>
<feature type="compositionally biased region" description="Low complexity" evidence="1">
    <location>
        <begin position="13"/>
        <end position="26"/>
    </location>
</feature>
<accession>A0AAD9DR82</accession>
<reference evidence="3" key="1">
    <citation type="submission" date="2023-03" db="EMBL/GenBank/DDBJ databases">
        <title>Electrophorus voltai genome.</title>
        <authorList>
            <person name="Bian C."/>
        </authorList>
    </citation>
    <scope>NUCLEOTIDE SEQUENCE</scope>
    <source>
        <strain evidence="3">CB-2022</strain>
        <tissue evidence="3">Muscle</tissue>
    </source>
</reference>
<dbReference type="EMBL" id="JAROKS010000022">
    <property type="protein sequence ID" value="KAK1788882.1"/>
    <property type="molecule type" value="Genomic_DNA"/>
</dbReference>
<organism evidence="3 4">
    <name type="scientific">Electrophorus voltai</name>
    <dbReference type="NCBI Taxonomy" id="2609070"/>
    <lineage>
        <taxon>Eukaryota</taxon>
        <taxon>Metazoa</taxon>
        <taxon>Chordata</taxon>
        <taxon>Craniata</taxon>
        <taxon>Vertebrata</taxon>
        <taxon>Euteleostomi</taxon>
        <taxon>Actinopterygii</taxon>
        <taxon>Neopterygii</taxon>
        <taxon>Teleostei</taxon>
        <taxon>Ostariophysi</taxon>
        <taxon>Gymnotiformes</taxon>
        <taxon>Gymnotoidei</taxon>
        <taxon>Gymnotidae</taxon>
        <taxon>Electrophorus</taxon>
    </lineage>
</organism>
<evidence type="ECO:0000313" key="4">
    <source>
        <dbReference type="Proteomes" id="UP001239994"/>
    </source>
</evidence>
<comment type="caution">
    <text evidence="3">The sequence shown here is derived from an EMBL/GenBank/DDBJ whole genome shotgun (WGS) entry which is preliminary data.</text>
</comment>
<evidence type="ECO:0000259" key="2">
    <source>
        <dbReference type="Pfam" id="PF12540"/>
    </source>
</evidence>
<feature type="compositionally biased region" description="Basic and acidic residues" evidence="1">
    <location>
        <begin position="516"/>
        <end position="527"/>
    </location>
</feature>
<gene>
    <name evidence="3" type="ORF">P4O66_015797</name>
</gene>
<feature type="region of interest" description="Disordered" evidence="1">
    <location>
        <begin position="468"/>
        <end position="607"/>
    </location>
</feature>
<feature type="region of interest" description="Disordered" evidence="1">
    <location>
        <begin position="1023"/>
        <end position="1097"/>
    </location>
</feature>
<feature type="compositionally biased region" description="Pro residues" evidence="1">
    <location>
        <begin position="878"/>
        <end position="888"/>
    </location>
</feature>
<feature type="compositionally biased region" description="Basic residues" evidence="1">
    <location>
        <begin position="752"/>
        <end position="762"/>
    </location>
</feature>
<feature type="region of interest" description="Disordered" evidence="1">
    <location>
        <begin position="309"/>
        <end position="363"/>
    </location>
</feature>
<dbReference type="PANTHER" id="PTHR17608">
    <property type="entry name" value="GENETIC SUPPRESSOR ELEMENT 1"/>
    <property type="match status" value="1"/>
</dbReference>
<feature type="compositionally biased region" description="Basic and acidic residues" evidence="1">
    <location>
        <begin position="690"/>
        <end position="702"/>
    </location>
</feature>
<keyword evidence="4" id="KW-1185">Reference proteome</keyword>
<feature type="region of interest" description="Disordered" evidence="1">
    <location>
        <begin position="143"/>
        <end position="163"/>
    </location>
</feature>
<feature type="compositionally biased region" description="Basic and acidic residues" evidence="1">
    <location>
        <begin position="582"/>
        <end position="597"/>
    </location>
</feature>
<dbReference type="AlphaFoldDB" id="A0AAD9DR82"/>
<feature type="compositionally biased region" description="Polar residues" evidence="1">
    <location>
        <begin position="153"/>
        <end position="163"/>
    </location>
</feature>
<feature type="compositionally biased region" description="Basic and acidic residues" evidence="1">
    <location>
        <begin position="313"/>
        <end position="363"/>
    </location>
</feature>
<feature type="region of interest" description="Disordered" evidence="1">
    <location>
        <begin position="872"/>
        <end position="958"/>
    </location>
</feature>
<evidence type="ECO:0000313" key="3">
    <source>
        <dbReference type="EMBL" id="KAK1788882.1"/>
    </source>
</evidence>
<dbReference type="Proteomes" id="UP001239994">
    <property type="component" value="Unassembled WGS sequence"/>
</dbReference>
<feature type="compositionally biased region" description="Low complexity" evidence="1">
    <location>
        <begin position="67"/>
        <end position="79"/>
    </location>
</feature>
<sequence length="1194" mass="132214">MSHEPKSPSLGMISTATRTTATISPLTPSPINGVVLANGNPASQSAHSGFAAALRKLAKQAEEPRGSASISGESSPVSSPATNHSSPVGTPKRGPLGSGAGLGALPGAHSVSSTPPVVTIAPTKTVNGLWRSEGRQAEAVLRGAGRGRLASDPPTSAQDKSTTSLPTHLVGAAFPFGLSPSAVMQDPRLQALNLSRQVPHVLQSGAVPEEYLRSGFRPYGSAEELRVSSLPLGLDPGTAAYFHSGYLSHPTLSAYRMDESLCLSALRSPYYQLPAGGALPSLHPSAAHLHLPGVRYPADLTHQSLSALQTERLQMEDNLRQRERERERDKERALEAEREREREKERERELERQKERAKEREAQVVRAMEKNCRRQELHTLSPRQHGEDRAKLGDRLTAHRAEKTKEASALAPQPLQPGVYPLVCGPAPQHAPYPSPSPLLSPCGCLGPGGGAVQGSLAATLFQRRGEEERWMARPQRLRAETEDRPGPAPEPRQHGPELGTEPREAHRNGQRSNSHHLDMSVRDLPHHLGAPPPLISPRPSQRDHPPNPPTTLWNPASLIDSPSHTRRGYDPPNRAPPGLMKPERSEEGHRRPECPERGPPPRTHALLEPGAFLTDMEKSTQSILNQRRASLCVSGPCGEPRGPKRAGSPIRATLQSPGRATESGMVYDQALQQHRKLLSKLDLEEKRRREARDKGYYHNDSSDESDEEEMRAHLQRVAKQPPLKLDQSKKKLDFLSLFGLTTLSQRNKLLERKRRKRRRMMKERSPSPGPVQGKRQTPWTAARPLTTRYSPEEMDRGPELEDKKHFLNMFNLNHVSTEQRIEKEKVVNLLNAIKQKAVTLDTLRYATDTPCSSPPVASDLAVRSTPCQLNGVTCPDSPRPPSTPGPHRPLHPDLHRPPSEPPHPKEPPPLAPLHSQAHYGEAHPNRRPPGLQANGRPAPGAPRERGPVPNGLSSGARPWESLSAEEFAQHFHQSIWVIIRLAMKIQFELTYDMSEEEYVDDKQEGSQDCALWDPLSDNRDGCVPGLAESNHKVNNSMRYNPPDHQGPPSRLPYSYTNGHSCYSPAHRGPSGLSDEHSAEEESSEEDNNDEEESYSPKWKGIEAIFEAYQEYTAERSLESEVLQTECRRLEAQHYHLSVTADQLSVSMGELLAQRQRLALERERMHAQLEHFRRCLVLPTGHLRRGHYKGLPPR</sequence>
<feature type="compositionally biased region" description="Acidic residues" evidence="1">
    <location>
        <begin position="1078"/>
        <end position="1094"/>
    </location>
</feature>
<name>A0AAD9DR82_9TELE</name>
<feature type="region of interest" description="Disordered" evidence="1">
    <location>
        <begin position="635"/>
        <end position="662"/>
    </location>
</feature>
<feature type="region of interest" description="Disordered" evidence="1">
    <location>
        <begin position="1"/>
        <end position="116"/>
    </location>
</feature>
<feature type="domain" description="Genetic suppressor element-like" evidence="2">
    <location>
        <begin position="674"/>
        <end position="814"/>
    </location>
</feature>
<proteinExistence type="predicted"/>
<evidence type="ECO:0000256" key="1">
    <source>
        <dbReference type="SAM" id="MobiDB-lite"/>
    </source>
</evidence>
<dbReference type="PANTHER" id="PTHR17608:SF4">
    <property type="entry name" value="GENETIC SUPPRESSOR ELEMENT 1"/>
    <property type="match status" value="1"/>
</dbReference>
<protein>
    <recommendedName>
        <fullName evidence="2">Genetic suppressor element-like domain-containing protein</fullName>
    </recommendedName>
</protein>